<dbReference type="EMBL" id="PKSG01000252">
    <property type="protein sequence ID" value="POR37408.1"/>
    <property type="molecule type" value="Genomic_DNA"/>
</dbReference>
<comment type="caution">
    <text evidence="2">The sequence shown here is derived from an EMBL/GenBank/DDBJ whole genome shotgun (WGS) entry which is preliminary data.</text>
</comment>
<reference evidence="2 3" key="1">
    <citation type="submission" date="2018-01" db="EMBL/GenBank/DDBJ databases">
        <title>Harnessing the power of phylogenomics to disentangle the directionality and signatures of interkingdom host jumping in the parasitic fungal genus Tolypocladium.</title>
        <authorList>
            <person name="Quandt C.A."/>
            <person name="Patterson W."/>
            <person name="Spatafora J.W."/>
        </authorList>
    </citation>
    <scope>NUCLEOTIDE SEQUENCE [LARGE SCALE GENOMIC DNA]</scope>
    <source>
        <strain evidence="2 3">NRBC 100945</strain>
    </source>
</reference>
<sequence>SRKLFTHRTPDCTPQSHRQAARGALVDQEASCKLPGGESNASALPLGAIGCHRRALPGNASQRCICDHDDDENP</sequence>
<accession>A0A2S4L4S3</accession>
<protein>
    <submittedName>
        <fullName evidence="2">Uncharacterized protein</fullName>
    </submittedName>
</protein>
<keyword evidence="3" id="KW-1185">Reference proteome</keyword>
<feature type="region of interest" description="Disordered" evidence="1">
    <location>
        <begin position="1"/>
        <end position="24"/>
    </location>
</feature>
<name>A0A2S4L4S3_9HYPO</name>
<feature type="non-terminal residue" evidence="2">
    <location>
        <position position="1"/>
    </location>
</feature>
<gene>
    <name evidence="2" type="ORF">TPAR_02390</name>
</gene>
<dbReference type="AlphaFoldDB" id="A0A2S4L4S3"/>
<dbReference type="OrthoDB" id="10415354at2759"/>
<evidence type="ECO:0000256" key="1">
    <source>
        <dbReference type="SAM" id="MobiDB-lite"/>
    </source>
</evidence>
<organism evidence="2 3">
    <name type="scientific">Tolypocladium paradoxum</name>
    <dbReference type="NCBI Taxonomy" id="94208"/>
    <lineage>
        <taxon>Eukaryota</taxon>
        <taxon>Fungi</taxon>
        <taxon>Dikarya</taxon>
        <taxon>Ascomycota</taxon>
        <taxon>Pezizomycotina</taxon>
        <taxon>Sordariomycetes</taxon>
        <taxon>Hypocreomycetidae</taxon>
        <taxon>Hypocreales</taxon>
        <taxon>Ophiocordycipitaceae</taxon>
        <taxon>Tolypocladium</taxon>
    </lineage>
</organism>
<evidence type="ECO:0000313" key="2">
    <source>
        <dbReference type="EMBL" id="POR37408.1"/>
    </source>
</evidence>
<proteinExistence type="predicted"/>
<dbReference type="Proteomes" id="UP000237481">
    <property type="component" value="Unassembled WGS sequence"/>
</dbReference>
<evidence type="ECO:0000313" key="3">
    <source>
        <dbReference type="Proteomes" id="UP000237481"/>
    </source>
</evidence>
<feature type="non-terminal residue" evidence="2">
    <location>
        <position position="74"/>
    </location>
</feature>